<protein>
    <recommendedName>
        <fullName evidence="3">Nitrous oxide-stimulated promoter family protein</fullName>
    </recommendedName>
</protein>
<accession>A0ABS1CEZ6</accession>
<dbReference type="Proteomes" id="UP000748752">
    <property type="component" value="Unassembled WGS sequence"/>
</dbReference>
<evidence type="ECO:0000313" key="2">
    <source>
        <dbReference type="Proteomes" id="UP000748752"/>
    </source>
</evidence>
<comment type="caution">
    <text evidence="1">The sequence shown here is derived from an EMBL/GenBank/DDBJ whole genome shotgun (WGS) entry which is preliminary data.</text>
</comment>
<name>A0ABS1CEZ6_9GAMM</name>
<proteinExistence type="predicted"/>
<evidence type="ECO:0008006" key="3">
    <source>
        <dbReference type="Google" id="ProtNLM"/>
    </source>
</evidence>
<dbReference type="EMBL" id="NRRV01000012">
    <property type="protein sequence ID" value="MBK1630472.1"/>
    <property type="molecule type" value="Genomic_DNA"/>
</dbReference>
<reference evidence="1 2" key="1">
    <citation type="journal article" date="2020" name="Microorganisms">
        <title>Osmotic Adaptation and Compatible Solute Biosynthesis of Phototrophic Bacteria as Revealed from Genome Analyses.</title>
        <authorList>
            <person name="Imhoff J.F."/>
            <person name="Rahn T."/>
            <person name="Kunzel S."/>
            <person name="Keller A."/>
            <person name="Neulinger S.C."/>
        </authorList>
    </citation>
    <scope>NUCLEOTIDE SEQUENCE [LARGE SCALE GENOMIC DNA]</scope>
    <source>
        <strain evidence="1 2">DSM 6210</strain>
    </source>
</reference>
<organism evidence="1 2">
    <name type="scientific">Thiohalocapsa halophila</name>
    <dbReference type="NCBI Taxonomy" id="69359"/>
    <lineage>
        <taxon>Bacteria</taxon>
        <taxon>Pseudomonadati</taxon>
        <taxon>Pseudomonadota</taxon>
        <taxon>Gammaproteobacteria</taxon>
        <taxon>Chromatiales</taxon>
        <taxon>Chromatiaceae</taxon>
        <taxon>Thiohalocapsa</taxon>
    </lineage>
</organism>
<gene>
    <name evidence="1" type="ORF">CKO31_06875</name>
</gene>
<dbReference type="InterPro" id="IPR020483">
    <property type="entry name" value="Uncharacterised_YgbA"/>
</dbReference>
<dbReference type="Pfam" id="PF11756">
    <property type="entry name" value="YgbA_NO"/>
    <property type="match status" value="1"/>
</dbReference>
<dbReference type="NCBIfam" id="NF007714">
    <property type="entry name" value="PRK10410.1-2"/>
    <property type="match status" value="1"/>
</dbReference>
<sequence length="121" mass="13981">MRTRHPRAAGLRPANHGRRIERERRTIAAMIAIYCRDHHAGGQAAQDCPDCAELLRYANQRLDVCVFGESKMPCNDCSVHCYSESRRGRIVKVMRYAGPRMPLRHPLLGLMHFVDKWRARL</sequence>
<evidence type="ECO:0000313" key="1">
    <source>
        <dbReference type="EMBL" id="MBK1630472.1"/>
    </source>
</evidence>
<keyword evidence="2" id="KW-1185">Reference proteome</keyword>